<organism evidence="5 6">
    <name type="scientific">Tegillarca granosa</name>
    <name type="common">Malaysian cockle</name>
    <name type="synonym">Anadara granosa</name>
    <dbReference type="NCBI Taxonomy" id="220873"/>
    <lineage>
        <taxon>Eukaryota</taxon>
        <taxon>Metazoa</taxon>
        <taxon>Spiralia</taxon>
        <taxon>Lophotrochozoa</taxon>
        <taxon>Mollusca</taxon>
        <taxon>Bivalvia</taxon>
        <taxon>Autobranchia</taxon>
        <taxon>Pteriomorphia</taxon>
        <taxon>Arcoida</taxon>
        <taxon>Arcoidea</taxon>
        <taxon>Arcidae</taxon>
        <taxon>Tegillarca</taxon>
    </lineage>
</organism>
<dbReference type="PANTHER" id="PTHR45942">
    <property type="entry name" value="PROTEIN PHOSPATASE 3 REGULATORY SUBUNIT B ALPHA ISOFORM TYPE 1"/>
    <property type="match status" value="1"/>
</dbReference>
<dbReference type="Gene3D" id="1.10.238.10">
    <property type="entry name" value="EF-hand"/>
    <property type="match status" value="2"/>
</dbReference>
<protein>
    <recommendedName>
        <fullName evidence="4">EF-hand domain-containing protein</fullName>
    </recommendedName>
</protein>
<keyword evidence="6" id="KW-1185">Reference proteome</keyword>
<proteinExistence type="predicted"/>
<evidence type="ECO:0000313" key="6">
    <source>
        <dbReference type="Proteomes" id="UP001217089"/>
    </source>
</evidence>
<evidence type="ECO:0000259" key="4">
    <source>
        <dbReference type="PROSITE" id="PS50222"/>
    </source>
</evidence>
<dbReference type="Proteomes" id="UP001217089">
    <property type="component" value="Unassembled WGS sequence"/>
</dbReference>
<dbReference type="SMART" id="SM00054">
    <property type="entry name" value="EFh"/>
    <property type="match status" value="2"/>
</dbReference>
<evidence type="ECO:0000256" key="2">
    <source>
        <dbReference type="ARBA" id="ARBA00022737"/>
    </source>
</evidence>
<evidence type="ECO:0000313" key="5">
    <source>
        <dbReference type="EMBL" id="KAJ8308803.1"/>
    </source>
</evidence>
<gene>
    <name evidence="5" type="ORF">KUTeg_013677</name>
</gene>
<dbReference type="InterPro" id="IPR018247">
    <property type="entry name" value="EF_Hand_1_Ca_BS"/>
</dbReference>
<dbReference type="SUPFAM" id="SSF47473">
    <property type="entry name" value="EF-hand"/>
    <property type="match status" value="1"/>
</dbReference>
<evidence type="ECO:0000256" key="3">
    <source>
        <dbReference type="ARBA" id="ARBA00022837"/>
    </source>
</evidence>
<name>A0ABQ9EZT4_TEGGR</name>
<feature type="domain" description="EF-hand" evidence="4">
    <location>
        <begin position="23"/>
        <end position="58"/>
    </location>
</feature>
<dbReference type="PROSITE" id="PS00018">
    <property type="entry name" value="EF_HAND_1"/>
    <property type="match status" value="2"/>
</dbReference>
<dbReference type="EMBL" id="JARBDR010000657">
    <property type="protein sequence ID" value="KAJ8308803.1"/>
    <property type="molecule type" value="Genomic_DNA"/>
</dbReference>
<keyword evidence="3" id="KW-0106">Calcium</keyword>
<evidence type="ECO:0000256" key="1">
    <source>
        <dbReference type="ARBA" id="ARBA00022723"/>
    </source>
</evidence>
<reference evidence="5 6" key="1">
    <citation type="submission" date="2022-12" db="EMBL/GenBank/DDBJ databases">
        <title>Chromosome-level genome of Tegillarca granosa.</title>
        <authorList>
            <person name="Kim J."/>
        </authorList>
    </citation>
    <scope>NUCLEOTIDE SEQUENCE [LARGE SCALE GENOMIC DNA]</scope>
    <source>
        <strain evidence="5">Teg-2019</strain>
        <tissue evidence="5">Adductor muscle</tissue>
    </source>
</reference>
<dbReference type="CDD" id="cd00051">
    <property type="entry name" value="EFh"/>
    <property type="match status" value="1"/>
</dbReference>
<accession>A0ABQ9EZT4</accession>
<dbReference type="Pfam" id="PF13499">
    <property type="entry name" value="EF-hand_7"/>
    <property type="match status" value="1"/>
</dbReference>
<dbReference type="InterPro" id="IPR002048">
    <property type="entry name" value="EF_hand_dom"/>
</dbReference>
<dbReference type="PROSITE" id="PS50222">
    <property type="entry name" value="EF_HAND_2"/>
    <property type="match status" value="2"/>
</dbReference>
<keyword evidence="1" id="KW-0479">Metal-binding</keyword>
<feature type="domain" description="EF-hand" evidence="4">
    <location>
        <begin position="59"/>
        <end position="90"/>
    </location>
</feature>
<keyword evidence="2" id="KW-0677">Repeat</keyword>
<dbReference type="InterPro" id="IPR011992">
    <property type="entry name" value="EF-hand-dom_pair"/>
</dbReference>
<sequence length="90" mass="10544">MRDGKVTFEELVVITVQRKESLVDKTELRKIFRKYDTDKDGVLNRDELEKALKSIGDKSLTKDVDELLEEFDTNHDGVIQFDEFMKMMAD</sequence>
<comment type="caution">
    <text evidence="5">The sequence shown here is derived from an EMBL/GenBank/DDBJ whole genome shotgun (WGS) entry which is preliminary data.</text>
</comment>